<evidence type="ECO:0000256" key="1">
    <source>
        <dbReference type="SAM" id="Phobius"/>
    </source>
</evidence>
<sequence length="233" mass="25942">MKNKNEQINPIDEQIKSDEEQFAEFENEFDSEIVDEKPIELVNPDDKKDRKKRKKYISTVAAFVLILGIGVVGNWYYQNTDVGSTIRPLIDSATEKTLGKAELVDATTTDVKESDTYFTKARMERNSARDTALEKLQAIVSNTSETEGARTVAAENITRISNFITIENKIETLVCAKGIDNCIAVVKDDGTGVDVVVDCKTLDDTTIMQIKDIAMSQLKCGFEDVSIIQSNNN</sequence>
<accession>A0A1T4LI04</accession>
<keyword evidence="3" id="KW-1185">Reference proteome</keyword>
<organism evidence="2 3">
    <name type="scientific">Eubacterium coprostanoligenes</name>
    <dbReference type="NCBI Taxonomy" id="290054"/>
    <lineage>
        <taxon>Bacteria</taxon>
        <taxon>Bacillati</taxon>
        <taxon>Bacillota</taxon>
        <taxon>Clostridia</taxon>
        <taxon>Eubacteriales</taxon>
        <taxon>Eubacteriaceae</taxon>
        <taxon>Eubacterium</taxon>
    </lineage>
</organism>
<dbReference type="EMBL" id="FUWW01000008">
    <property type="protein sequence ID" value="SJZ54422.1"/>
    <property type="molecule type" value="Genomic_DNA"/>
</dbReference>
<keyword evidence="1" id="KW-1133">Transmembrane helix</keyword>
<keyword evidence="1" id="KW-0472">Membrane</keyword>
<evidence type="ECO:0000313" key="3">
    <source>
        <dbReference type="Proteomes" id="UP000190657"/>
    </source>
</evidence>
<dbReference type="STRING" id="290054.SAMN02745114_00907"/>
<dbReference type="RefSeq" id="WP_078768398.1">
    <property type="nucleotide sequence ID" value="NZ_FUWW01000008.1"/>
</dbReference>
<dbReference type="OrthoDB" id="1680784at2"/>
<dbReference type="InterPro" id="IPR038503">
    <property type="entry name" value="SpoIIIAH_sf"/>
</dbReference>
<feature type="transmembrane region" description="Helical" evidence="1">
    <location>
        <begin position="56"/>
        <end position="77"/>
    </location>
</feature>
<protein>
    <submittedName>
        <fullName evidence="2">SpoIIIAH-like protein</fullName>
    </submittedName>
</protein>
<dbReference type="Pfam" id="PF12685">
    <property type="entry name" value="SpoIIIAH"/>
    <property type="match status" value="1"/>
</dbReference>
<proteinExistence type="predicted"/>
<dbReference type="Proteomes" id="UP000190657">
    <property type="component" value="Unassembled WGS sequence"/>
</dbReference>
<reference evidence="2 3" key="1">
    <citation type="submission" date="2017-02" db="EMBL/GenBank/DDBJ databases">
        <authorList>
            <person name="Peterson S.W."/>
        </authorList>
    </citation>
    <scope>NUCLEOTIDE SEQUENCE [LARGE SCALE GENOMIC DNA]</scope>
    <source>
        <strain evidence="2 3">ATCC 51222</strain>
    </source>
</reference>
<dbReference type="InterPro" id="IPR024232">
    <property type="entry name" value="SpoIIIAH"/>
</dbReference>
<evidence type="ECO:0000313" key="2">
    <source>
        <dbReference type="EMBL" id="SJZ54422.1"/>
    </source>
</evidence>
<gene>
    <name evidence="2" type="ORF">SAMN02745114_00907</name>
</gene>
<dbReference type="Gene3D" id="1.10.287.4300">
    <property type="entry name" value="Stage III sporulation protein AH-like"/>
    <property type="match status" value="1"/>
</dbReference>
<dbReference type="AlphaFoldDB" id="A0A1T4LI04"/>
<name>A0A1T4LI04_9FIRM</name>
<keyword evidence="1" id="KW-0812">Transmembrane</keyword>